<dbReference type="VEuPathDB" id="FungiDB:AJ78_04322"/>
<dbReference type="STRING" id="1447872.A0A1J9PHD6"/>
<protein>
    <recommendedName>
        <fullName evidence="4">Myb-like domain-containing protein</fullName>
    </recommendedName>
</protein>
<feature type="region of interest" description="Disordered" evidence="1">
    <location>
        <begin position="145"/>
        <end position="165"/>
    </location>
</feature>
<proteinExistence type="predicted"/>
<evidence type="ECO:0000313" key="3">
    <source>
        <dbReference type="Proteomes" id="UP000182235"/>
    </source>
</evidence>
<name>A0A1J9PHD6_9EURO</name>
<feature type="compositionally biased region" description="Polar residues" evidence="1">
    <location>
        <begin position="53"/>
        <end position="62"/>
    </location>
</feature>
<feature type="region of interest" description="Disordered" evidence="1">
    <location>
        <begin position="1"/>
        <end position="63"/>
    </location>
</feature>
<comment type="caution">
    <text evidence="2">The sequence shown here is derived from an EMBL/GenBank/DDBJ whole genome shotgun (WGS) entry which is preliminary data.</text>
</comment>
<accession>A0A1J9PHD6</accession>
<feature type="compositionally biased region" description="Polar residues" evidence="1">
    <location>
        <begin position="25"/>
        <end position="46"/>
    </location>
</feature>
<feature type="compositionally biased region" description="Polar residues" evidence="1">
    <location>
        <begin position="398"/>
        <end position="407"/>
    </location>
</feature>
<gene>
    <name evidence="2" type="ORF">AJ78_04322</name>
</gene>
<evidence type="ECO:0000256" key="1">
    <source>
        <dbReference type="SAM" id="MobiDB-lite"/>
    </source>
</evidence>
<feature type="region of interest" description="Disordered" evidence="1">
    <location>
        <begin position="382"/>
        <end position="407"/>
    </location>
</feature>
<reference evidence="2 3" key="1">
    <citation type="submission" date="2015-07" db="EMBL/GenBank/DDBJ databases">
        <title>Emmonsia species relationships and genome sequence.</title>
        <authorList>
            <consortium name="The Broad Institute Genomics Platform"/>
            <person name="Cuomo C.A."/>
            <person name="Munoz J.F."/>
            <person name="Imamovic A."/>
            <person name="Priest M.E."/>
            <person name="Young S."/>
            <person name="Clay O.K."/>
            <person name="McEwen J.G."/>
        </authorList>
    </citation>
    <scope>NUCLEOTIDE SEQUENCE [LARGE SCALE GENOMIC DNA]</scope>
    <source>
        <strain evidence="2 3">UAMH 9510</strain>
    </source>
</reference>
<dbReference type="Proteomes" id="UP000182235">
    <property type="component" value="Unassembled WGS sequence"/>
</dbReference>
<evidence type="ECO:0000313" key="2">
    <source>
        <dbReference type="EMBL" id="OJD15422.1"/>
    </source>
</evidence>
<keyword evidence="3" id="KW-1185">Reference proteome</keyword>
<sequence length="536" mass="60538">MALPQRRAHRDTSIGPAKFHIPRRSQPSFSATQNAWNEKASSQRLRQQACYGNPQQPSNSASKLEILDSTYAIPTGSEFTESKCDTRGLVQPRNQQHYRNPETVEAQFDGLPGPMISPDASIVWANLAECRQERQPSPCFLATITPGNQRHNNSTTPTVAQSLSRSSLDRYQDLETTEVPHNIPRLQAQKFGFKNFHDSWEKLKTPGGMYVDDGLNQQGDIHPGWSEHMGRMTYTTISNPSDTNIESTYPATTERLDQASSRRYALNFMKETANLWQGVQNFIQQPQRWPGEASPSFVTHTGLPMNELHTVPLGYQCSPNSSFSSCFTPDALHEPANFDSPGFHDMSAPMGYFDQIPRRDRLTGWQGHLPSVEPFELNITTTKLPGRPRKTKACETQAAGNTGSQRTSAKDEYLIRCKRAGMSYKDIKEKGNFSEAESTLRGRFRTLTKRKEQRVRKPGWQEKDVRLLCEAVRRYANPTHGGTGENITSPTISWKQVGEYIWKNGGSYHFGNATCKKKWGQIQQNVIILRPEHQFG</sequence>
<dbReference type="AlphaFoldDB" id="A0A1J9PHD6"/>
<dbReference type="EMBL" id="LGRN01000158">
    <property type="protein sequence ID" value="OJD15422.1"/>
    <property type="molecule type" value="Genomic_DNA"/>
</dbReference>
<organism evidence="2 3">
    <name type="scientific">Emergomyces pasteurianus Ep9510</name>
    <dbReference type="NCBI Taxonomy" id="1447872"/>
    <lineage>
        <taxon>Eukaryota</taxon>
        <taxon>Fungi</taxon>
        <taxon>Dikarya</taxon>
        <taxon>Ascomycota</taxon>
        <taxon>Pezizomycotina</taxon>
        <taxon>Eurotiomycetes</taxon>
        <taxon>Eurotiomycetidae</taxon>
        <taxon>Onygenales</taxon>
        <taxon>Ajellomycetaceae</taxon>
        <taxon>Emergomyces</taxon>
    </lineage>
</organism>
<evidence type="ECO:0008006" key="4">
    <source>
        <dbReference type="Google" id="ProtNLM"/>
    </source>
</evidence>
<dbReference type="OrthoDB" id="3439209at2759"/>